<sequence length="129" mass="13932">MTAHLPANACSLPELDYEEDIAQFSKVLQLDAGVCVQGYRLGIAKEQSLQRYCANLEALAMRSAGCNSPSYQVHIACLGIMLQAYGARAISPSDVGQRCPVGNQRKLDLLQIVAASVNDETKLFGSSQR</sequence>
<gene>
    <name evidence="1" type="ORF">EVOR1521_LOCUS22663</name>
</gene>
<dbReference type="AlphaFoldDB" id="A0AA36J4Q0"/>
<protein>
    <submittedName>
        <fullName evidence="1">Uncharacterized protein</fullName>
    </submittedName>
</protein>
<organism evidence="1 2">
    <name type="scientific">Effrenium voratum</name>
    <dbReference type="NCBI Taxonomy" id="2562239"/>
    <lineage>
        <taxon>Eukaryota</taxon>
        <taxon>Sar</taxon>
        <taxon>Alveolata</taxon>
        <taxon>Dinophyceae</taxon>
        <taxon>Suessiales</taxon>
        <taxon>Symbiodiniaceae</taxon>
        <taxon>Effrenium</taxon>
    </lineage>
</organism>
<dbReference type="Proteomes" id="UP001178507">
    <property type="component" value="Unassembled WGS sequence"/>
</dbReference>
<proteinExistence type="predicted"/>
<evidence type="ECO:0000313" key="1">
    <source>
        <dbReference type="EMBL" id="CAJ1399042.1"/>
    </source>
</evidence>
<name>A0AA36J4Q0_9DINO</name>
<keyword evidence="2" id="KW-1185">Reference proteome</keyword>
<dbReference type="EMBL" id="CAUJNA010003322">
    <property type="protein sequence ID" value="CAJ1399042.1"/>
    <property type="molecule type" value="Genomic_DNA"/>
</dbReference>
<accession>A0AA36J4Q0</accession>
<reference evidence="1" key="1">
    <citation type="submission" date="2023-08" db="EMBL/GenBank/DDBJ databases">
        <authorList>
            <person name="Chen Y."/>
            <person name="Shah S."/>
            <person name="Dougan E. K."/>
            <person name="Thang M."/>
            <person name="Chan C."/>
        </authorList>
    </citation>
    <scope>NUCLEOTIDE SEQUENCE</scope>
</reference>
<comment type="caution">
    <text evidence="1">The sequence shown here is derived from an EMBL/GenBank/DDBJ whole genome shotgun (WGS) entry which is preliminary data.</text>
</comment>
<evidence type="ECO:0000313" key="2">
    <source>
        <dbReference type="Proteomes" id="UP001178507"/>
    </source>
</evidence>